<evidence type="ECO:0000313" key="3">
    <source>
        <dbReference type="EMBL" id="PDQ36335.1"/>
    </source>
</evidence>
<dbReference type="InterPro" id="IPR050515">
    <property type="entry name" value="Beta-lactam/transpept"/>
</dbReference>
<dbReference type="GO" id="GO:0051301">
    <property type="term" value="P:cell division"/>
    <property type="evidence" value="ECO:0007669"/>
    <property type="project" value="UniProtKB-KW"/>
</dbReference>
<reference evidence="4" key="1">
    <citation type="submission" date="2017-03" db="EMBL/GenBank/DDBJ databases">
        <authorList>
            <person name="Lund M.B."/>
        </authorList>
    </citation>
    <scope>NUCLEOTIDE SEQUENCE [LARGE SCALE GENOMIC DNA]</scope>
</reference>
<protein>
    <submittedName>
        <fullName evidence="3">Cell division protein FtsI</fullName>
    </submittedName>
</protein>
<dbReference type="Gene3D" id="3.90.1310.10">
    <property type="entry name" value="Penicillin-binding protein 2a (Domain 2)"/>
    <property type="match status" value="1"/>
</dbReference>
<sequence>MTRELRRVTLLIFAMFAALLVSTTTIQYAQAGNLAADSRNVRTLYESYSTQRGPILVKGTPIASSVPSADNYKYLRSYADGPMYSAVTGFYPVNGEPTGLEYSMNAELSGTSSGQFFDRLKRLVTGQVPVGASVETTIDPVAQKAAWDALGSYTGSVIVTEPATGRIVAMVSKPGYDPNILAVHEGNKVDASYRALTSDPGSPLINRAISGNLNPPGSVFKLVVASAALESGRYTGDSELPNPGALTLPGTTAVVHNSDDGTCGSGATATIATALRLSCNIPFAELGMELGGGAIRAQAEKYGFNSTFTIPMTTAASVYPRVLDVPQTGLSAFGQGNDRVTPIQMAIVSSTIANGGMVMVPSVVESVTAPDLTPISGFNPATRGRAISEKTATALTRMMVDNVRDGAASNARIEGVAVAGKTGTAENGTTDPYTLWFTGFAPADNPRYAITVLVENGGGLGQTGYGNLVAAPIAKKVLEAVLKK</sequence>
<dbReference type="GO" id="GO:0071555">
    <property type="term" value="P:cell wall organization"/>
    <property type="evidence" value="ECO:0007669"/>
    <property type="project" value="TreeGrafter"/>
</dbReference>
<dbReference type="PANTHER" id="PTHR30627:SF24">
    <property type="entry name" value="PENICILLIN-BINDING PROTEIN 4B"/>
    <property type="match status" value="1"/>
</dbReference>
<dbReference type="InterPro" id="IPR012338">
    <property type="entry name" value="Beta-lactam/transpept-like"/>
</dbReference>
<name>A0A2A6FTU8_9MICO</name>
<comment type="caution">
    <text evidence="3">The sequence shown here is derived from an EMBL/GenBank/DDBJ whole genome shotgun (WGS) entry which is preliminary data.</text>
</comment>
<dbReference type="InterPro" id="IPR054120">
    <property type="entry name" value="PBPA_dimer"/>
</dbReference>
<dbReference type="InterPro" id="IPR001460">
    <property type="entry name" value="PCN-bd_Tpept"/>
</dbReference>
<dbReference type="Pfam" id="PF00905">
    <property type="entry name" value="Transpeptidase"/>
    <property type="match status" value="1"/>
</dbReference>
<dbReference type="PANTHER" id="PTHR30627">
    <property type="entry name" value="PEPTIDOGLYCAN D,D-TRANSPEPTIDASE"/>
    <property type="match status" value="1"/>
</dbReference>
<keyword evidence="3" id="KW-0131">Cell cycle</keyword>
<proteinExistence type="predicted"/>
<feature type="domain" description="Penicillin-binding protein transpeptidase" evidence="1">
    <location>
        <begin position="155"/>
        <end position="479"/>
    </location>
</feature>
<feature type="domain" description="Penicillin binding protein A dimerisation" evidence="2">
    <location>
        <begin position="52"/>
        <end position="134"/>
    </location>
</feature>
<dbReference type="Proteomes" id="UP000219994">
    <property type="component" value="Unassembled WGS sequence"/>
</dbReference>
<keyword evidence="3" id="KW-0132">Cell division</keyword>
<dbReference type="GO" id="GO:0071972">
    <property type="term" value="F:peptidoglycan L,D-transpeptidase activity"/>
    <property type="evidence" value="ECO:0007669"/>
    <property type="project" value="TreeGrafter"/>
</dbReference>
<organism evidence="3 4">
    <name type="scientific">Candidatus Lumbricidiphila eiseniae</name>
    <dbReference type="NCBI Taxonomy" id="1969409"/>
    <lineage>
        <taxon>Bacteria</taxon>
        <taxon>Bacillati</taxon>
        <taxon>Actinomycetota</taxon>
        <taxon>Actinomycetes</taxon>
        <taxon>Micrococcales</taxon>
        <taxon>Microbacteriaceae</taxon>
        <taxon>Candidatus Lumbricidiphila</taxon>
    </lineage>
</organism>
<dbReference type="GO" id="GO:0005886">
    <property type="term" value="C:plasma membrane"/>
    <property type="evidence" value="ECO:0007669"/>
    <property type="project" value="TreeGrafter"/>
</dbReference>
<dbReference type="Gene3D" id="3.40.710.10">
    <property type="entry name" value="DD-peptidase/beta-lactamase superfamily"/>
    <property type="match status" value="1"/>
</dbReference>
<dbReference type="GO" id="GO:0008658">
    <property type="term" value="F:penicillin binding"/>
    <property type="evidence" value="ECO:0007669"/>
    <property type="project" value="InterPro"/>
</dbReference>
<gene>
    <name evidence="3" type="ORF">B5766_01145</name>
</gene>
<dbReference type="SUPFAM" id="SSF56601">
    <property type="entry name" value="beta-lactamase/transpeptidase-like"/>
    <property type="match status" value="1"/>
</dbReference>
<evidence type="ECO:0000313" key="4">
    <source>
        <dbReference type="Proteomes" id="UP000219994"/>
    </source>
</evidence>
<dbReference type="AlphaFoldDB" id="A0A2A6FTU8"/>
<dbReference type="EMBL" id="NAEP01000017">
    <property type="protein sequence ID" value="PDQ36335.1"/>
    <property type="molecule type" value="Genomic_DNA"/>
</dbReference>
<evidence type="ECO:0000259" key="1">
    <source>
        <dbReference type="Pfam" id="PF00905"/>
    </source>
</evidence>
<accession>A0A2A6FTU8</accession>
<dbReference type="Pfam" id="PF21922">
    <property type="entry name" value="PBP_dimer_2"/>
    <property type="match status" value="1"/>
</dbReference>
<evidence type="ECO:0000259" key="2">
    <source>
        <dbReference type="Pfam" id="PF21922"/>
    </source>
</evidence>